<keyword evidence="6" id="KW-0680">Restriction system</keyword>
<name>A0A0F8Z2S4_9ZZZZ</name>
<dbReference type="GO" id="GO:0015667">
    <property type="term" value="F:site-specific DNA-methyltransferase (cytosine-N4-specific) activity"/>
    <property type="evidence" value="ECO:0007669"/>
    <property type="project" value="UniProtKB-EC"/>
</dbReference>
<evidence type="ECO:0000313" key="11">
    <source>
        <dbReference type="EMBL" id="KKK88057.1"/>
    </source>
</evidence>
<accession>A0A0F8Z2S4</accession>
<dbReference type="AlphaFoldDB" id="A0A0F8Z2S4"/>
<dbReference type="PROSITE" id="PS00093">
    <property type="entry name" value="N4_MTASE"/>
    <property type="match status" value="1"/>
</dbReference>
<dbReference type="GO" id="GO:0008170">
    <property type="term" value="F:N-methyltransferase activity"/>
    <property type="evidence" value="ECO:0007669"/>
    <property type="project" value="InterPro"/>
</dbReference>
<evidence type="ECO:0000256" key="7">
    <source>
        <dbReference type="ARBA" id="ARBA00023125"/>
    </source>
</evidence>
<dbReference type="Gene3D" id="3.40.50.150">
    <property type="entry name" value="Vaccinia Virus protein VP39"/>
    <property type="match status" value="1"/>
</dbReference>
<dbReference type="InterPro" id="IPR029063">
    <property type="entry name" value="SAM-dependent_MTases_sf"/>
</dbReference>
<dbReference type="EC" id="2.1.1.113" evidence="2"/>
<dbReference type="InterPro" id="IPR002941">
    <property type="entry name" value="DNA_methylase_N4/N6"/>
</dbReference>
<proteinExistence type="inferred from homology"/>
<dbReference type="Pfam" id="PF01555">
    <property type="entry name" value="N6_N4_Mtase"/>
    <property type="match status" value="1"/>
</dbReference>
<evidence type="ECO:0000256" key="3">
    <source>
        <dbReference type="ARBA" id="ARBA00022603"/>
    </source>
</evidence>
<feature type="compositionally biased region" description="Polar residues" evidence="9">
    <location>
        <begin position="63"/>
        <end position="72"/>
    </location>
</feature>
<feature type="non-terminal residue" evidence="11">
    <location>
        <position position="168"/>
    </location>
</feature>
<evidence type="ECO:0000256" key="6">
    <source>
        <dbReference type="ARBA" id="ARBA00022747"/>
    </source>
</evidence>
<evidence type="ECO:0000259" key="10">
    <source>
        <dbReference type="Pfam" id="PF01555"/>
    </source>
</evidence>
<feature type="domain" description="DNA methylase N-4/N-6" evidence="10">
    <location>
        <begin position="23"/>
        <end position="143"/>
    </location>
</feature>
<sequence>MTVDIIHADAREGLARFPDGHFHACVTSPPYWGLRDYGLEPTVWGPDCEHEWGESLTSYQRGKVGSESTLEGGSQRPESDDGAQSIGQGVFCRRCNAWRGTLGLEPTPELYVEHLVSVMREVRRTLRDDGTLWLNLGDSYTSGCRDYRDPGKRLNSDGRLDGLEKKGA</sequence>
<evidence type="ECO:0000256" key="2">
    <source>
        <dbReference type="ARBA" id="ARBA00012185"/>
    </source>
</evidence>
<dbReference type="GO" id="GO:0009307">
    <property type="term" value="P:DNA restriction-modification system"/>
    <property type="evidence" value="ECO:0007669"/>
    <property type="project" value="UniProtKB-KW"/>
</dbReference>
<evidence type="ECO:0000256" key="9">
    <source>
        <dbReference type="SAM" id="MobiDB-lite"/>
    </source>
</evidence>
<feature type="region of interest" description="Disordered" evidence="9">
    <location>
        <begin position="63"/>
        <end position="84"/>
    </location>
</feature>
<dbReference type="GO" id="GO:0032259">
    <property type="term" value="P:methylation"/>
    <property type="evidence" value="ECO:0007669"/>
    <property type="project" value="UniProtKB-KW"/>
</dbReference>
<comment type="caution">
    <text evidence="11">The sequence shown here is derived from an EMBL/GenBank/DDBJ whole genome shotgun (WGS) entry which is preliminary data.</text>
</comment>
<dbReference type="EMBL" id="LAZR01050127">
    <property type="protein sequence ID" value="KKK88057.1"/>
    <property type="molecule type" value="Genomic_DNA"/>
</dbReference>
<dbReference type="InterPro" id="IPR017985">
    <property type="entry name" value="MeTrfase_CN4_CS"/>
</dbReference>
<gene>
    <name evidence="11" type="ORF">LCGC14_2747010</name>
</gene>
<keyword evidence="5" id="KW-0949">S-adenosyl-L-methionine</keyword>
<reference evidence="11" key="1">
    <citation type="journal article" date="2015" name="Nature">
        <title>Complex archaea that bridge the gap between prokaryotes and eukaryotes.</title>
        <authorList>
            <person name="Spang A."/>
            <person name="Saw J.H."/>
            <person name="Jorgensen S.L."/>
            <person name="Zaremba-Niedzwiedzka K."/>
            <person name="Martijn J."/>
            <person name="Lind A.E."/>
            <person name="van Eijk R."/>
            <person name="Schleper C."/>
            <person name="Guy L."/>
            <person name="Ettema T.J."/>
        </authorList>
    </citation>
    <scope>NUCLEOTIDE SEQUENCE</scope>
</reference>
<keyword evidence="4" id="KW-0808">Transferase</keyword>
<organism evidence="11">
    <name type="scientific">marine sediment metagenome</name>
    <dbReference type="NCBI Taxonomy" id="412755"/>
    <lineage>
        <taxon>unclassified sequences</taxon>
        <taxon>metagenomes</taxon>
        <taxon>ecological metagenomes</taxon>
    </lineage>
</organism>
<comment type="catalytic activity">
    <reaction evidence="8">
        <text>a 2'-deoxycytidine in DNA + S-adenosyl-L-methionine = an N(4)-methyl-2'-deoxycytidine in DNA + S-adenosyl-L-homocysteine + H(+)</text>
        <dbReference type="Rhea" id="RHEA:16857"/>
        <dbReference type="Rhea" id="RHEA-COMP:11369"/>
        <dbReference type="Rhea" id="RHEA-COMP:13674"/>
        <dbReference type="ChEBI" id="CHEBI:15378"/>
        <dbReference type="ChEBI" id="CHEBI:57856"/>
        <dbReference type="ChEBI" id="CHEBI:59789"/>
        <dbReference type="ChEBI" id="CHEBI:85452"/>
        <dbReference type="ChEBI" id="CHEBI:137933"/>
        <dbReference type="EC" id="2.1.1.113"/>
    </reaction>
</comment>
<keyword evidence="7" id="KW-0238">DNA-binding</keyword>
<evidence type="ECO:0000256" key="4">
    <source>
        <dbReference type="ARBA" id="ARBA00022679"/>
    </source>
</evidence>
<protein>
    <recommendedName>
        <fullName evidence="2">site-specific DNA-methyltransferase (cytosine-N(4)-specific)</fullName>
        <ecNumber evidence="2">2.1.1.113</ecNumber>
    </recommendedName>
</protein>
<keyword evidence="3" id="KW-0489">Methyltransferase</keyword>
<evidence type="ECO:0000256" key="8">
    <source>
        <dbReference type="ARBA" id="ARBA00049120"/>
    </source>
</evidence>
<evidence type="ECO:0000256" key="1">
    <source>
        <dbReference type="ARBA" id="ARBA00010203"/>
    </source>
</evidence>
<evidence type="ECO:0000256" key="5">
    <source>
        <dbReference type="ARBA" id="ARBA00022691"/>
    </source>
</evidence>
<dbReference type="SUPFAM" id="SSF53335">
    <property type="entry name" value="S-adenosyl-L-methionine-dependent methyltransferases"/>
    <property type="match status" value="1"/>
</dbReference>
<comment type="similarity">
    <text evidence="1">Belongs to the N(4)/N(6)-methyltransferase family. N(4) subfamily.</text>
</comment>
<dbReference type="GO" id="GO:0003677">
    <property type="term" value="F:DNA binding"/>
    <property type="evidence" value="ECO:0007669"/>
    <property type="project" value="UniProtKB-KW"/>
</dbReference>